<protein>
    <submittedName>
        <fullName evidence="2">Uncharacterized protein</fullName>
    </submittedName>
</protein>
<evidence type="ECO:0000256" key="1">
    <source>
        <dbReference type="SAM" id="MobiDB-lite"/>
    </source>
</evidence>
<dbReference type="Proteomes" id="UP001195769">
    <property type="component" value="Unassembled WGS sequence"/>
</dbReference>
<feature type="compositionally biased region" description="Basic and acidic residues" evidence="1">
    <location>
        <begin position="62"/>
        <end position="73"/>
    </location>
</feature>
<organism evidence="2 3">
    <name type="scientific">Suillus fuscotomentosus</name>
    <dbReference type="NCBI Taxonomy" id="1912939"/>
    <lineage>
        <taxon>Eukaryota</taxon>
        <taxon>Fungi</taxon>
        <taxon>Dikarya</taxon>
        <taxon>Basidiomycota</taxon>
        <taxon>Agaricomycotina</taxon>
        <taxon>Agaricomycetes</taxon>
        <taxon>Agaricomycetidae</taxon>
        <taxon>Boletales</taxon>
        <taxon>Suillineae</taxon>
        <taxon>Suillaceae</taxon>
        <taxon>Suillus</taxon>
    </lineage>
</organism>
<dbReference type="RefSeq" id="XP_041225460.1">
    <property type="nucleotide sequence ID" value="XM_041377047.1"/>
</dbReference>
<gene>
    <name evidence="2" type="ORF">F5891DRAFT_980827</name>
</gene>
<dbReference type="EMBL" id="JABBWK010000030">
    <property type="protein sequence ID" value="KAG1899884.1"/>
    <property type="molecule type" value="Genomic_DNA"/>
</dbReference>
<accession>A0AAD4E7J2</accession>
<dbReference type="GeneID" id="64671345"/>
<name>A0AAD4E7J2_9AGAM</name>
<keyword evidence="3" id="KW-1185">Reference proteome</keyword>
<sequence>MYFEPSFIDTIQLVTSTCNARYLFISYLNDKGEVPRCPTCPHGPVKEQDLIEVLRSSGQDSSHQESTGDEKEGTSTSEVFLRRNEFRSSTKQDALVPNLILVYVPSELCDLDFGTLPSDATESYLPAISLSYEFPAISVASSEAPSAKCAPISDFDLTISGLMVGLHMGREAGLVRHMVHQHLLKDDGCMGLFPTVKH</sequence>
<feature type="region of interest" description="Disordered" evidence="1">
    <location>
        <begin position="55"/>
        <end position="78"/>
    </location>
</feature>
<dbReference type="AlphaFoldDB" id="A0AAD4E7J2"/>
<proteinExistence type="predicted"/>
<reference evidence="2" key="1">
    <citation type="journal article" date="2020" name="New Phytol.">
        <title>Comparative genomics reveals dynamic genome evolution in host specialist ectomycorrhizal fungi.</title>
        <authorList>
            <person name="Lofgren L.A."/>
            <person name="Nguyen N.H."/>
            <person name="Vilgalys R."/>
            <person name="Ruytinx J."/>
            <person name="Liao H.L."/>
            <person name="Branco S."/>
            <person name="Kuo A."/>
            <person name="LaButti K."/>
            <person name="Lipzen A."/>
            <person name="Andreopoulos W."/>
            <person name="Pangilinan J."/>
            <person name="Riley R."/>
            <person name="Hundley H."/>
            <person name="Na H."/>
            <person name="Barry K."/>
            <person name="Grigoriev I.V."/>
            <person name="Stajich J.E."/>
            <person name="Kennedy P.G."/>
        </authorList>
    </citation>
    <scope>NUCLEOTIDE SEQUENCE</scope>
    <source>
        <strain evidence="2">FC203</strain>
    </source>
</reference>
<comment type="caution">
    <text evidence="2">The sequence shown here is derived from an EMBL/GenBank/DDBJ whole genome shotgun (WGS) entry which is preliminary data.</text>
</comment>
<evidence type="ECO:0000313" key="2">
    <source>
        <dbReference type="EMBL" id="KAG1899884.1"/>
    </source>
</evidence>
<evidence type="ECO:0000313" key="3">
    <source>
        <dbReference type="Proteomes" id="UP001195769"/>
    </source>
</evidence>